<sequence length="153" mass="16874">MVTRKIWIGGLAMLAALPLAVVPAAQANADSAGCRLAISAGDAQNNATVTLVCQQRSAGDELRAFKLMGSDTFSDDVEFTVYTTKTSYRFKLYEEVLNEDDGDTDEIYANAYFRRPKGTRYTLRSNKVNGSWGGLRYCCASSDRVRIDPGYKF</sequence>
<evidence type="ECO:0000313" key="2">
    <source>
        <dbReference type="EMBL" id="GES04043.1"/>
    </source>
</evidence>
<comment type="caution">
    <text evidence="2">The sequence shown here is derived from an EMBL/GenBank/DDBJ whole genome shotgun (WGS) entry which is preliminary data.</text>
</comment>
<accession>A0A5M3WA31</accession>
<feature type="signal peptide" evidence="1">
    <location>
        <begin position="1"/>
        <end position="27"/>
    </location>
</feature>
<protein>
    <submittedName>
        <fullName evidence="2">Uncharacterized protein</fullName>
    </submittedName>
</protein>
<reference evidence="2 3" key="1">
    <citation type="submission" date="2019-10" db="EMBL/GenBank/DDBJ databases">
        <title>Whole genome shotgun sequence of Acrocarpospora corrugata NBRC 13972.</title>
        <authorList>
            <person name="Ichikawa N."/>
            <person name="Kimura A."/>
            <person name="Kitahashi Y."/>
            <person name="Komaki H."/>
            <person name="Oguchi A."/>
        </authorList>
    </citation>
    <scope>NUCLEOTIDE SEQUENCE [LARGE SCALE GENOMIC DNA]</scope>
    <source>
        <strain evidence="2 3">NBRC 13972</strain>
    </source>
</reference>
<dbReference type="EMBL" id="BLAD01000076">
    <property type="protein sequence ID" value="GES04043.1"/>
    <property type="molecule type" value="Genomic_DNA"/>
</dbReference>
<dbReference type="AlphaFoldDB" id="A0A5M3WA31"/>
<evidence type="ECO:0000256" key="1">
    <source>
        <dbReference type="SAM" id="SignalP"/>
    </source>
</evidence>
<keyword evidence="3" id="KW-1185">Reference proteome</keyword>
<name>A0A5M3WA31_9ACTN</name>
<feature type="chain" id="PRO_5038634100" evidence="1">
    <location>
        <begin position="28"/>
        <end position="153"/>
    </location>
</feature>
<dbReference type="OrthoDB" id="3551044at2"/>
<organism evidence="2 3">
    <name type="scientific">Acrocarpospora corrugata</name>
    <dbReference type="NCBI Taxonomy" id="35763"/>
    <lineage>
        <taxon>Bacteria</taxon>
        <taxon>Bacillati</taxon>
        <taxon>Actinomycetota</taxon>
        <taxon>Actinomycetes</taxon>
        <taxon>Streptosporangiales</taxon>
        <taxon>Streptosporangiaceae</taxon>
        <taxon>Acrocarpospora</taxon>
    </lineage>
</organism>
<keyword evidence="1" id="KW-0732">Signal</keyword>
<gene>
    <name evidence="2" type="ORF">Acor_61090</name>
</gene>
<evidence type="ECO:0000313" key="3">
    <source>
        <dbReference type="Proteomes" id="UP000334990"/>
    </source>
</evidence>
<dbReference type="RefSeq" id="WP_155340164.1">
    <property type="nucleotide sequence ID" value="NZ_BAAABN010000098.1"/>
</dbReference>
<proteinExistence type="predicted"/>
<dbReference type="Proteomes" id="UP000334990">
    <property type="component" value="Unassembled WGS sequence"/>
</dbReference>